<dbReference type="Gene3D" id="3.40.630.10">
    <property type="entry name" value="Zn peptidases"/>
    <property type="match status" value="1"/>
</dbReference>
<dbReference type="GO" id="GO:0004177">
    <property type="term" value="F:aminopeptidase activity"/>
    <property type="evidence" value="ECO:0007669"/>
    <property type="project" value="UniProtKB-KW"/>
</dbReference>
<evidence type="ECO:0000256" key="2">
    <source>
        <dbReference type="ARBA" id="ARBA00022438"/>
    </source>
</evidence>
<keyword evidence="5" id="KW-0378">Hydrolase</keyword>
<name>A0A329QFI4_9ACTN</name>
<dbReference type="PANTHER" id="PTHR32481:SF7">
    <property type="entry name" value="AMINOPEPTIDASE YHFE-RELATED"/>
    <property type="match status" value="1"/>
</dbReference>
<dbReference type="InterPro" id="IPR023367">
    <property type="entry name" value="Peptidase_M42_dom2"/>
</dbReference>
<dbReference type="InterPro" id="IPR051464">
    <property type="entry name" value="Peptidase_M42_aminopept"/>
</dbReference>
<dbReference type="PANTHER" id="PTHR32481">
    <property type="entry name" value="AMINOPEPTIDASE"/>
    <property type="match status" value="1"/>
</dbReference>
<evidence type="ECO:0000256" key="5">
    <source>
        <dbReference type="ARBA" id="ARBA00022801"/>
    </source>
</evidence>
<dbReference type="InterPro" id="IPR008007">
    <property type="entry name" value="Peptidase_M42"/>
</dbReference>
<evidence type="ECO:0000256" key="4">
    <source>
        <dbReference type="ARBA" id="ARBA00022723"/>
    </source>
</evidence>
<dbReference type="Proteomes" id="UP000250462">
    <property type="component" value="Unassembled WGS sequence"/>
</dbReference>
<evidence type="ECO:0000313" key="7">
    <source>
        <dbReference type="EMBL" id="RAW11223.1"/>
    </source>
</evidence>
<evidence type="ECO:0000313" key="8">
    <source>
        <dbReference type="Proteomes" id="UP000250462"/>
    </source>
</evidence>
<dbReference type="GO" id="GO:0006508">
    <property type="term" value="P:proteolysis"/>
    <property type="evidence" value="ECO:0007669"/>
    <property type="project" value="UniProtKB-KW"/>
</dbReference>
<evidence type="ECO:0000256" key="6">
    <source>
        <dbReference type="SAM" id="MobiDB-lite"/>
    </source>
</evidence>
<dbReference type="RefSeq" id="WP_112259548.1">
    <property type="nucleotide sequence ID" value="NZ_QMIG01000021.1"/>
</dbReference>
<keyword evidence="3" id="KW-0645">Protease</keyword>
<dbReference type="AlphaFoldDB" id="A0A329QFI4"/>
<dbReference type="SUPFAM" id="SSF53187">
    <property type="entry name" value="Zn-dependent exopeptidases"/>
    <property type="match status" value="1"/>
</dbReference>
<dbReference type="CDD" id="cd05657">
    <property type="entry name" value="M42_glucanase_like"/>
    <property type="match status" value="1"/>
</dbReference>
<dbReference type="NCBIfam" id="TIGR03106">
    <property type="entry name" value="trio_M42_hydro"/>
    <property type="match status" value="1"/>
</dbReference>
<comment type="caution">
    <text evidence="7">The sequence shown here is derived from an EMBL/GenBank/DDBJ whole genome shotgun (WGS) entry which is preliminary data.</text>
</comment>
<evidence type="ECO:0000256" key="1">
    <source>
        <dbReference type="ARBA" id="ARBA00006272"/>
    </source>
</evidence>
<gene>
    <name evidence="7" type="ORF">DPM12_17025</name>
</gene>
<evidence type="ECO:0000256" key="3">
    <source>
        <dbReference type="ARBA" id="ARBA00022670"/>
    </source>
</evidence>
<proteinExistence type="inferred from homology"/>
<keyword evidence="8" id="KW-1185">Reference proteome</keyword>
<accession>A0A329QFI4</accession>
<feature type="compositionally biased region" description="Basic and acidic residues" evidence="6">
    <location>
        <begin position="378"/>
        <end position="387"/>
    </location>
</feature>
<dbReference type="SUPFAM" id="SSF101821">
    <property type="entry name" value="Aminopeptidase/glucanase lid domain"/>
    <property type="match status" value="1"/>
</dbReference>
<dbReference type="Pfam" id="PF05343">
    <property type="entry name" value="Peptidase_M42"/>
    <property type="match status" value="1"/>
</dbReference>
<dbReference type="InterPro" id="IPR017537">
    <property type="entry name" value="Peptidase_M42_hydrolase"/>
</dbReference>
<dbReference type="OrthoDB" id="361940at2"/>
<dbReference type="Gene3D" id="2.40.30.40">
    <property type="entry name" value="Peptidase M42, domain 2"/>
    <property type="match status" value="1"/>
</dbReference>
<keyword evidence="4" id="KW-0479">Metal-binding</keyword>
<dbReference type="EMBL" id="QMIG01000021">
    <property type="protein sequence ID" value="RAW11223.1"/>
    <property type="molecule type" value="Genomic_DNA"/>
</dbReference>
<reference evidence="7 8" key="1">
    <citation type="submission" date="2018-06" db="EMBL/GenBank/DDBJ databases">
        <title>Phytoactinopolyspora halophila sp. nov., a novel halophilic actinomycete isolated from a saline soil in China.</title>
        <authorList>
            <person name="Tang S.-K."/>
        </authorList>
    </citation>
    <scope>NUCLEOTIDE SEQUENCE [LARGE SCALE GENOMIC DNA]</scope>
    <source>
        <strain evidence="7 8">YIM 96934</strain>
    </source>
</reference>
<comment type="similarity">
    <text evidence="1">Belongs to the peptidase M42 family.</text>
</comment>
<protein>
    <submittedName>
        <fullName evidence="7">Osmoprotectant NAGGN system M42 family peptidase</fullName>
    </submittedName>
</protein>
<sequence length="387" mass="42234">MDRLKIDEDYLRDVMLELLRTPSPSGRTDAVMQIIGDHLADLGVPMRLTRRGVLRSTLAGETDDTSRAVAVHADTIGCMVKRLKENGRLEVVPIGTHSARFAEGAQVTVFVDDLTQIYTGTVLPLKSSGHNFGDDVDTQGVGWHQVEIRIDEPVTTRQDLIDLGIQVGDFVALDAAPQIVRNGFIKSRHLDDKAGVAACLAAVKALRDHGALLPVTAYLLVTIGEEVGMGATHGLDENVAELVAVDNAVVSDGQESREDTVNIGMLDSTGPFDYHLTRRLISLCEQHQVPYRRDVYRFYRSDAAPAIESGLECRAALVGFGVDSSHGHERTHLDGLRRLAELLTIYLSSPLTFGEWDEGPTGKLEDFPSHSVQPAEPEPEHTPGRHG</sequence>
<feature type="region of interest" description="Disordered" evidence="6">
    <location>
        <begin position="358"/>
        <end position="387"/>
    </location>
</feature>
<keyword evidence="2" id="KW-0031">Aminopeptidase</keyword>
<organism evidence="7 8">
    <name type="scientific">Phytoactinopolyspora halophila</name>
    <dbReference type="NCBI Taxonomy" id="1981511"/>
    <lineage>
        <taxon>Bacteria</taxon>
        <taxon>Bacillati</taxon>
        <taxon>Actinomycetota</taxon>
        <taxon>Actinomycetes</taxon>
        <taxon>Jiangellales</taxon>
        <taxon>Jiangellaceae</taxon>
        <taxon>Phytoactinopolyspora</taxon>
    </lineage>
</organism>
<dbReference type="GO" id="GO:0046872">
    <property type="term" value="F:metal ion binding"/>
    <property type="evidence" value="ECO:0007669"/>
    <property type="project" value="UniProtKB-KW"/>
</dbReference>